<dbReference type="Gramene" id="TVU17861">
    <property type="protein sequence ID" value="TVU17861"/>
    <property type="gene ID" value="EJB05_33921"/>
</dbReference>
<dbReference type="InterPro" id="IPR036420">
    <property type="entry name" value="BRCT_dom_sf"/>
</dbReference>
<dbReference type="AlphaFoldDB" id="A0A5J9U3Y6"/>
<evidence type="ECO:0000256" key="1">
    <source>
        <dbReference type="ARBA" id="ARBA00004123"/>
    </source>
</evidence>
<dbReference type="PROSITE" id="PS50172">
    <property type="entry name" value="BRCT"/>
    <property type="match status" value="1"/>
</dbReference>
<comment type="caution">
    <text evidence="7">The sequence shown here is derived from an EMBL/GenBank/DDBJ whole genome shotgun (WGS) entry which is preliminary data.</text>
</comment>
<keyword evidence="2" id="KW-0227">DNA damage</keyword>
<dbReference type="GO" id="GO:0006974">
    <property type="term" value="P:DNA damage response"/>
    <property type="evidence" value="ECO:0007669"/>
    <property type="project" value="UniProtKB-KW"/>
</dbReference>
<name>A0A5J9U3Y6_9POAL</name>
<dbReference type="Proteomes" id="UP000324897">
    <property type="component" value="Chromosome 7"/>
</dbReference>
<organism evidence="7 8">
    <name type="scientific">Eragrostis curvula</name>
    <name type="common">weeping love grass</name>
    <dbReference type="NCBI Taxonomy" id="38414"/>
    <lineage>
        <taxon>Eukaryota</taxon>
        <taxon>Viridiplantae</taxon>
        <taxon>Streptophyta</taxon>
        <taxon>Embryophyta</taxon>
        <taxon>Tracheophyta</taxon>
        <taxon>Spermatophyta</taxon>
        <taxon>Magnoliopsida</taxon>
        <taxon>Liliopsida</taxon>
        <taxon>Poales</taxon>
        <taxon>Poaceae</taxon>
        <taxon>PACMAD clade</taxon>
        <taxon>Chloridoideae</taxon>
        <taxon>Eragrostideae</taxon>
        <taxon>Eragrostidinae</taxon>
        <taxon>Eragrostis</taxon>
    </lineage>
</organism>
<dbReference type="CDD" id="cd17744">
    <property type="entry name" value="BRCT_MDC1_rpt1"/>
    <property type="match status" value="1"/>
</dbReference>
<feature type="region of interest" description="Disordered" evidence="4">
    <location>
        <begin position="570"/>
        <end position="662"/>
    </location>
</feature>
<evidence type="ECO:0000313" key="7">
    <source>
        <dbReference type="EMBL" id="TVU17870.1"/>
    </source>
</evidence>
<feature type="domain" description="BRCT" evidence="5">
    <location>
        <begin position="977"/>
        <end position="1066"/>
    </location>
</feature>
<feature type="region of interest" description="Disordered" evidence="4">
    <location>
        <begin position="144"/>
        <end position="196"/>
    </location>
</feature>
<feature type="compositionally biased region" description="Polar residues" evidence="4">
    <location>
        <begin position="933"/>
        <end position="949"/>
    </location>
</feature>
<feature type="compositionally biased region" description="Acidic residues" evidence="4">
    <location>
        <begin position="50"/>
        <end position="71"/>
    </location>
</feature>
<feature type="region of interest" description="Disordered" evidence="4">
    <location>
        <begin position="887"/>
        <end position="924"/>
    </location>
</feature>
<dbReference type="PANTHER" id="PTHR23196:SF1">
    <property type="entry name" value="PAX-INTERACTING PROTEIN 1"/>
    <property type="match status" value="1"/>
</dbReference>
<evidence type="ECO:0000313" key="6">
    <source>
        <dbReference type="EMBL" id="TVU17861.1"/>
    </source>
</evidence>
<sequence>MAGDARDDGGDNQVLDGGTPPSGSPVSDGGDTQSESDDGALDCETKPMDDAETQLVDEVEEEEEEEEEEGVAPDWVDTQLVESGEEDGGDYGEQVETQLEVEHDDEDAGRVEDNACNGNRTQMVAECKAKGVSGSVHDIVDTQLVEESEEEDDDDGVNGDDEVDVGEWGKTQLVEDSDEEMGDDEFSEGTQVLTDNESLSDYERDVNSGLDGGFEATNAKAEMHVDCKSVVDSDASTDEEGDAGHLQMKSAAVRAVSLQSCGLAEAHDTISVNTAQKEKQKASNHGIHLLPKIVDNSYSTSFRDLPDCGIDSDSHGYVQNHDKDGTKGRDKCSTAKKLFAETMAEDGESNSRCFPGLSYIGSQEPGDLSQANAFEVVDRLISVNGGLSSQESTPNKLEMAKPRVSSKRGTLILAEKVDFSRSSNGKAEIFEWVDSREDDGGGDFFIRNKDNLLKKSVGRGKQKSHSARTKKSSMKISPATNKIGESKSKMNSKLCRRFETVPLSDSRLLKIDVKSKRSSGNRTKKNLLKDLDDLSNARSLEGQEKADIAVPDVGPDTQMAVEAMEALAQCSPSKTLPAKGQPPLDKESRDGETRTATNHSKNGLPQKRTSSVQQGVTTRSKRRKVPESVTKPRKERHTELKMQEKSELPMKTQRRQAKSVPEKRKDLNMFSDENKYHGTPVAHRTRRSSRNNLCENSELCSNKCLRKDKREIGDGSTTGEVQNNCRTNVSEKPVICDRITEPASSYFEKESTEHTCANSAQDLQSSRDGSKHNRVNNIQNLEPRSGEATAGVACSKPLSHPKQRRTPTAMVPPKVTAVIQTAADHEIPPEVPRQSKKRRVFVRSVSDLLKYAKREPSSGRSTSMLTSIIGKSLAGSPILNSSVRVDSKTSDFSGSAQQVKESPRVENSSKSPKNNAQDSDTVLKTPSKVVNDLSPTFSPVNPSKASSRSLLKTSVARELLKLDPENSLSNQQRKDSRRRKDMASFSILFSHHLDEDVIKRQKKILARLGVREAFSIPDATHFVADSFFRTRNMLEAIALGKPVVTSMWLENCGAAGCYIDERKYILSDVKKEKELGFSMPISLASACKHPLLLGKRVFITSKVKPSREVMICLVKASSGQPLERVGRSVMKQTKLPDDLLVISSEEDYQTCAPLLERGASVFSSELVLHGIIIQHLDYDRHRLFTDRVKQTRSTRWLKDTVHDRFVPVSKRP</sequence>
<feature type="region of interest" description="Disordered" evidence="4">
    <location>
        <begin position="456"/>
        <end position="475"/>
    </location>
</feature>
<feature type="region of interest" description="Disordered" evidence="4">
    <location>
        <begin position="930"/>
        <end position="949"/>
    </location>
</feature>
<evidence type="ECO:0000313" key="8">
    <source>
        <dbReference type="Proteomes" id="UP000324897"/>
    </source>
</evidence>
<dbReference type="InterPro" id="IPR051579">
    <property type="entry name" value="DDR_Transcriptional_Reg"/>
</dbReference>
<dbReference type="EMBL" id="RWGY01000029">
    <property type="protein sequence ID" value="TVU17861.1"/>
    <property type="molecule type" value="Genomic_DNA"/>
</dbReference>
<proteinExistence type="predicted"/>
<dbReference type="Gene3D" id="3.40.50.10190">
    <property type="entry name" value="BRCT domain"/>
    <property type="match status" value="2"/>
</dbReference>
<keyword evidence="3" id="KW-0539">Nucleus</keyword>
<dbReference type="Pfam" id="PF16770">
    <property type="entry name" value="RTT107_BRCT_5"/>
    <property type="match status" value="1"/>
</dbReference>
<reference evidence="7 8" key="1">
    <citation type="journal article" date="2019" name="Sci. Rep.">
        <title>A high-quality genome of Eragrostis curvula grass provides insights into Poaceae evolution and supports new strategies to enhance forage quality.</title>
        <authorList>
            <person name="Carballo J."/>
            <person name="Santos B.A.C.M."/>
            <person name="Zappacosta D."/>
            <person name="Garbus I."/>
            <person name="Selva J.P."/>
            <person name="Gallo C.A."/>
            <person name="Diaz A."/>
            <person name="Albertini E."/>
            <person name="Caccamo M."/>
            <person name="Echenique V."/>
        </authorList>
    </citation>
    <scope>NUCLEOTIDE SEQUENCE [LARGE SCALE GENOMIC DNA]</scope>
    <source>
        <strain evidence="8">cv. Victoria</strain>
        <tissue evidence="7">Leaf</tissue>
    </source>
</reference>
<dbReference type="Pfam" id="PF16589">
    <property type="entry name" value="BRCT_2"/>
    <property type="match status" value="1"/>
</dbReference>
<accession>A0A5J9U3Y6</accession>
<evidence type="ECO:0000256" key="2">
    <source>
        <dbReference type="ARBA" id="ARBA00022763"/>
    </source>
</evidence>
<dbReference type="CDD" id="cd18432">
    <property type="entry name" value="BRCT_PAXIP1_rpt6_like"/>
    <property type="match status" value="1"/>
</dbReference>
<dbReference type="EMBL" id="RWGY01000029">
    <property type="protein sequence ID" value="TVU17870.1"/>
    <property type="molecule type" value="Genomic_DNA"/>
</dbReference>
<comment type="subcellular location">
    <subcellularLocation>
        <location evidence="1">Nucleus</location>
    </subcellularLocation>
</comment>
<evidence type="ECO:0000256" key="3">
    <source>
        <dbReference type="ARBA" id="ARBA00023242"/>
    </source>
</evidence>
<dbReference type="SMART" id="SM00292">
    <property type="entry name" value="BRCT"/>
    <property type="match status" value="1"/>
</dbReference>
<feature type="compositionally biased region" description="Acidic residues" evidence="4">
    <location>
        <begin position="175"/>
        <end position="187"/>
    </location>
</feature>
<evidence type="ECO:0000259" key="5">
    <source>
        <dbReference type="PROSITE" id="PS50172"/>
    </source>
</evidence>
<dbReference type="SUPFAM" id="SSF52113">
    <property type="entry name" value="BRCT domain"/>
    <property type="match status" value="1"/>
</dbReference>
<feature type="compositionally biased region" description="Polar residues" evidence="4">
    <location>
        <begin position="594"/>
        <end position="618"/>
    </location>
</feature>
<keyword evidence="8" id="KW-1185">Reference proteome</keyword>
<evidence type="ECO:0000256" key="4">
    <source>
        <dbReference type="SAM" id="MobiDB-lite"/>
    </source>
</evidence>
<feature type="compositionally biased region" description="Acidic residues" evidence="4">
    <location>
        <begin position="144"/>
        <end position="165"/>
    </location>
</feature>
<feature type="region of interest" description="Disordered" evidence="4">
    <location>
        <begin position="779"/>
        <end position="809"/>
    </location>
</feature>
<feature type="compositionally biased region" description="Basic and acidic residues" evidence="4">
    <location>
        <begin position="584"/>
        <end position="593"/>
    </location>
</feature>
<dbReference type="PANTHER" id="PTHR23196">
    <property type="entry name" value="PAX TRANSCRIPTION ACTIVATION DOMAIN INTERACTING PROTEIN"/>
    <property type="match status" value="1"/>
</dbReference>
<protein>
    <recommendedName>
        <fullName evidence="5">BRCT domain-containing protein</fullName>
    </recommendedName>
</protein>
<feature type="region of interest" description="Disordered" evidence="4">
    <location>
        <begin position="1"/>
        <end position="94"/>
    </location>
</feature>
<dbReference type="InterPro" id="IPR001357">
    <property type="entry name" value="BRCT_dom"/>
</dbReference>
<dbReference type="GO" id="GO:0005634">
    <property type="term" value="C:nucleus"/>
    <property type="evidence" value="ECO:0007669"/>
    <property type="project" value="UniProtKB-SubCell"/>
</dbReference>
<dbReference type="Gramene" id="TVU17870">
    <property type="protein sequence ID" value="TVU17870"/>
    <property type="gene ID" value="EJB05_33930"/>
</dbReference>
<dbReference type="OrthoDB" id="342264at2759"/>
<gene>
    <name evidence="6" type="ORF">EJB05_33921</name>
    <name evidence="7" type="ORF">EJB05_33930</name>
</gene>
<feature type="compositionally biased region" description="Basic and acidic residues" evidence="4">
    <location>
        <begin position="630"/>
        <end position="648"/>
    </location>
</feature>
<feature type="compositionally biased region" description="Basic residues" evidence="4">
    <location>
        <begin position="456"/>
        <end position="473"/>
    </location>
</feature>